<name>A0A5R9IQ90_9GAMM</name>
<dbReference type="Proteomes" id="UP000307790">
    <property type="component" value="Unassembled WGS sequence"/>
</dbReference>
<proteinExistence type="predicted"/>
<reference evidence="1 2" key="1">
    <citation type="submission" date="2019-05" db="EMBL/GenBank/DDBJ databases">
        <title>Genome sequences of Thalassotalea litorea 1K03283.</title>
        <authorList>
            <person name="Zhang D."/>
        </authorList>
    </citation>
    <scope>NUCLEOTIDE SEQUENCE [LARGE SCALE GENOMIC DNA]</scope>
    <source>
        <strain evidence="1 2">MCCC 1K03283</strain>
    </source>
</reference>
<accession>A0A5R9IQ90</accession>
<gene>
    <name evidence="1" type="ORF">FE810_01790</name>
</gene>
<evidence type="ECO:0000313" key="1">
    <source>
        <dbReference type="EMBL" id="TLU67705.1"/>
    </source>
</evidence>
<dbReference type="AlphaFoldDB" id="A0A5R9IQ90"/>
<dbReference type="RefSeq" id="WP_138318308.1">
    <property type="nucleotide sequence ID" value="NZ_VCBC01000002.1"/>
</dbReference>
<keyword evidence="2" id="KW-1185">Reference proteome</keyword>
<comment type="caution">
    <text evidence="1">The sequence shown here is derived from an EMBL/GenBank/DDBJ whole genome shotgun (WGS) entry which is preliminary data.</text>
</comment>
<dbReference type="EMBL" id="VCBC01000002">
    <property type="protein sequence ID" value="TLU67705.1"/>
    <property type="molecule type" value="Genomic_DNA"/>
</dbReference>
<organism evidence="1 2">
    <name type="scientific">Thalassotalea litorea</name>
    <dbReference type="NCBI Taxonomy" id="2020715"/>
    <lineage>
        <taxon>Bacteria</taxon>
        <taxon>Pseudomonadati</taxon>
        <taxon>Pseudomonadota</taxon>
        <taxon>Gammaproteobacteria</taxon>
        <taxon>Alteromonadales</taxon>
        <taxon>Colwelliaceae</taxon>
        <taxon>Thalassotalea</taxon>
    </lineage>
</organism>
<dbReference type="OrthoDB" id="7063693at2"/>
<protein>
    <submittedName>
        <fullName evidence="1">Uncharacterized protein</fullName>
    </submittedName>
</protein>
<sequence>MKFIHLYIEMIKEAGMITKFISLFRTRRSNTIENAEPKVQTKKKRRKSAQTLLKEATKLKKEKRYVEAVETLNNAFAPETKGSEDLTLKCYLRLPMYQQLAGLNDEAWVYMNDLEFKHTDAISKATIANQQRIFLKKEKRFKDALVYSMWSICKELQRDIESCRFSDEVADRNAEFERKYGGFDDDEEREIVRITEKGNPNYDLSYRHLSDRVLFNSTIEGIKSSLSSIIKKAKMTDFEEQICVRLCNYIRASENYKLSEVRDIVGSFTMVKTA</sequence>
<evidence type="ECO:0000313" key="2">
    <source>
        <dbReference type="Proteomes" id="UP000307790"/>
    </source>
</evidence>